<keyword evidence="2" id="KW-1185">Reference proteome</keyword>
<evidence type="ECO:0000313" key="2">
    <source>
        <dbReference type="Proteomes" id="UP001327560"/>
    </source>
</evidence>
<dbReference type="Proteomes" id="UP001327560">
    <property type="component" value="Chromosome 4"/>
</dbReference>
<dbReference type="AlphaFoldDB" id="A0AAQ3KCC9"/>
<organism evidence="1 2">
    <name type="scientific">Canna indica</name>
    <name type="common">Indian-shot</name>
    <dbReference type="NCBI Taxonomy" id="4628"/>
    <lineage>
        <taxon>Eukaryota</taxon>
        <taxon>Viridiplantae</taxon>
        <taxon>Streptophyta</taxon>
        <taxon>Embryophyta</taxon>
        <taxon>Tracheophyta</taxon>
        <taxon>Spermatophyta</taxon>
        <taxon>Magnoliopsida</taxon>
        <taxon>Liliopsida</taxon>
        <taxon>Zingiberales</taxon>
        <taxon>Cannaceae</taxon>
        <taxon>Canna</taxon>
    </lineage>
</organism>
<accession>A0AAQ3KCC9</accession>
<dbReference type="EMBL" id="CP136893">
    <property type="protein sequence ID" value="WOL05832.1"/>
    <property type="molecule type" value="Genomic_DNA"/>
</dbReference>
<gene>
    <name evidence="1" type="ORF">Cni_G14563</name>
</gene>
<reference evidence="1 2" key="1">
    <citation type="submission" date="2023-10" db="EMBL/GenBank/DDBJ databases">
        <title>Chromosome-scale genome assembly provides insights into flower coloration mechanisms of Canna indica.</title>
        <authorList>
            <person name="Li C."/>
        </authorList>
    </citation>
    <scope>NUCLEOTIDE SEQUENCE [LARGE SCALE GENOMIC DNA]</scope>
    <source>
        <tissue evidence="1">Flower</tissue>
    </source>
</reference>
<protein>
    <submittedName>
        <fullName evidence="1">Uncharacterized protein</fullName>
    </submittedName>
</protein>
<evidence type="ECO:0000313" key="1">
    <source>
        <dbReference type="EMBL" id="WOL05832.1"/>
    </source>
</evidence>
<name>A0AAQ3KCC9_9LILI</name>
<proteinExistence type="predicted"/>
<sequence>MEVRRGRARISFKSFEEWREEKWLEEGIGFDKKFAQYIIDFIAVSLWGLWKNKNESKFNGRSKCLSSISRNVSSVLTEYKREMNKREACSDLRPSKSVSPTNQVVSALKCSRVFYPIALEPSSPCGIDFSEDCNGGALTEEEIEDDASTPSPSSD</sequence>